<dbReference type="EMBL" id="BMYO01000011">
    <property type="protein sequence ID" value="GHD69034.1"/>
    <property type="molecule type" value="Genomic_DNA"/>
</dbReference>
<protein>
    <recommendedName>
        <fullName evidence="3">DUF3261 domain-containing protein</fullName>
    </recommendedName>
</protein>
<sequence>MRAVRLIVAAVLLALAGCATLLSGGLPLLQVAPAAFGGERVLEQRLTMRWPGETRTLDIVASIDDRTVSLVGLALGVRLFSIDYDGRTLRSTENVPMALPAERMLDDFLIVHAPLPALQAALPAGWEVSETARQRVLRHDGQNAIVVDYSNDDRLAGRAQLANLPLHYQLTIDTAP</sequence>
<dbReference type="InterPro" id="IPR021675">
    <property type="entry name" value="DUF3261"/>
</dbReference>
<dbReference type="PROSITE" id="PS51257">
    <property type="entry name" value="PROKAR_LIPOPROTEIN"/>
    <property type="match status" value="1"/>
</dbReference>
<dbReference type="Proteomes" id="UP000604737">
    <property type="component" value="Unassembled WGS sequence"/>
</dbReference>
<dbReference type="RefSeq" id="WP_189462267.1">
    <property type="nucleotide sequence ID" value="NZ_BMYO01000011.1"/>
</dbReference>
<dbReference type="Pfam" id="PF11659">
    <property type="entry name" value="DUF3261"/>
    <property type="match status" value="1"/>
</dbReference>
<proteinExistence type="predicted"/>
<organism evidence="1 2">
    <name type="scientific">Jeongeupia chitinilytica</name>
    <dbReference type="NCBI Taxonomy" id="1041641"/>
    <lineage>
        <taxon>Bacteria</taxon>
        <taxon>Pseudomonadati</taxon>
        <taxon>Pseudomonadota</taxon>
        <taxon>Betaproteobacteria</taxon>
        <taxon>Neisseriales</taxon>
        <taxon>Chitinibacteraceae</taxon>
        <taxon>Jeongeupia</taxon>
    </lineage>
</organism>
<comment type="caution">
    <text evidence="1">The sequence shown here is derived from an EMBL/GenBank/DDBJ whole genome shotgun (WGS) entry which is preliminary data.</text>
</comment>
<reference evidence="2" key="1">
    <citation type="journal article" date="2019" name="Int. J. Syst. Evol. Microbiol.">
        <title>The Global Catalogue of Microorganisms (GCM) 10K type strain sequencing project: providing services to taxonomists for standard genome sequencing and annotation.</title>
        <authorList>
            <consortium name="The Broad Institute Genomics Platform"/>
            <consortium name="The Broad Institute Genome Sequencing Center for Infectious Disease"/>
            <person name="Wu L."/>
            <person name="Ma J."/>
        </authorList>
    </citation>
    <scope>NUCLEOTIDE SEQUENCE [LARGE SCALE GENOMIC DNA]</scope>
    <source>
        <strain evidence="2">KCTC 23701</strain>
    </source>
</reference>
<gene>
    <name evidence="1" type="ORF">GCM10007350_35150</name>
</gene>
<keyword evidence="2" id="KW-1185">Reference proteome</keyword>
<name>A0ABQ3H5F0_9NEIS</name>
<evidence type="ECO:0008006" key="3">
    <source>
        <dbReference type="Google" id="ProtNLM"/>
    </source>
</evidence>
<evidence type="ECO:0000313" key="2">
    <source>
        <dbReference type="Proteomes" id="UP000604737"/>
    </source>
</evidence>
<evidence type="ECO:0000313" key="1">
    <source>
        <dbReference type="EMBL" id="GHD69034.1"/>
    </source>
</evidence>
<accession>A0ABQ3H5F0</accession>